<keyword evidence="15" id="KW-1185">Reference proteome</keyword>
<keyword evidence="2" id="KW-0723">Serine/threonine-protein kinase</keyword>
<comment type="catalytic activity">
    <reaction evidence="7">
        <text>L-threonyl-[protein] + ATP = O-phospho-L-threonyl-[protein] + ADP + H(+)</text>
        <dbReference type="Rhea" id="RHEA:46608"/>
        <dbReference type="Rhea" id="RHEA-COMP:11060"/>
        <dbReference type="Rhea" id="RHEA-COMP:11605"/>
        <dbReference type="ChEBI" id="CHEBI:15378"/>
        <dbReference type="ChEBI" id="CHEBI:30013"/>
        <dbReference type="ChEBI" id="CHEBI:30616"/>
        <dbReference type="ChEBI" id="CHEBI:61977"/>
        <dbReference type="ChEBI" id="CHEBI:456216"/>
        <dbReference type="EC" id="2.7.11.1"/>
    </reaction>
</comment>
<evidence type="ECO:0000256" key="8">
    <source>
        <dbReference type="ARBA" id="ARBA00048679"/>
    </source>
</evidence>
<comment type="catalytic activity">
    <reaction evidence="8">
        <text>L-seryl-[protein] + ATP = O-phospho-L-seryl-[protein] + ADP + H(+)</text>
        <dbReference type="Rhea" id="RHEA:17989"/>
        <dbReference type="Rhea" id="RHEA-COMP:9863"/>
        <dbReference type="Rhea" id="RHEA-COMP:11604"/>
        <dbReference type="ChEBI" id="CHEBI:15378"/>
        <dbReference type="ChEBI" id="CHEBI:29999"/>
        <dbReference type="ChEBI" id="CHEBI:30616"/>
        <dbReference type="ChEBI" id="CHEBI:83421"/>
        <dbReference type="ChEBI" id="CHEBI:456216"/>
        <dbReference type="EC" id="2.7.11.1"/>
    </reaction>
</comment>
<evidence type="ECO:0000256" key="9">
    <source>
        <dbReference type="PROSITE-ProRule" id="PRU10141"/>
    </source>
</evidence>
<dbReference type="SMART" id="SM00740">
    <property type="entry name" value="PASTA"/>
    <property type="match status" value="3"/>
</dbReference>
<keyword evidence="3" id="KW-0808">Transferase</keyword>
<proteinExistence type="predicted"/>
<keyword evidence="11" id="KW-0812">Transmembrane</keyword>
<evidence type="ECO:0000259" key="13">
    <source>
        <dbReference type="PROSITE" id="PS51178"/>
    </source>
</evidence>
<comment type="caution">
    <text evidence="14">The sequence shown here is derived from an EMBL/GenBank/DDBJ whole genome shotgun (WGS) entry which is preliminary data.</text>
</comment>
<feature type="transmembrane region" description="Helical" evidence="11">
    <location>
        <begin position="346"/>
        <end position="368"/>
    </location>
</feature>
<keyword evidence="6 9" id="KW-0067">ATP-binding</keyword>
<dbReference type="CDD" id="cd06577">
    <property type="entry name" value="PASTA_pknB"/>
    <property type="match status" value="3"/>
</dbReference>
<evidence type="ECO:0000256" key="4">
    <source>
        <dbReference type="ARBA" id="ARBA00022741"/>
    </source>
</evidence>
<dbReference type="PROSITE" id="PS00108">
    <property type="entry name" value="PROTEIN_KINASE_ST"/>
    <property type="match status" value="1"/>
</dbReference>
<dbReference type="PROSITE" id="PS50011">
    <property type="entry name" value="PROTEIN_KINASE_DOM"/>
    <property type="match status" value="1"/>
</dbReference>
<dbReference type="Proteomes" id="UP000640930">
    <property type="component" value="Unassembled WGS sequence"/>
</dbReference>
<evidence type="ECO:0000256" key="6">
    <source>
        <dbReference type="ARBA" id="ARBA00022840"/>
    </source>
</evidence>
<name>A0ABR8X926_9BACL</name>
<dbReference type="Gene3D" id="1.10.510.10">
    <property type="entry name" value="Transferase(Phosphotransferase) domain 1"/>
    <property type="match status" value="1"/>
</dbReference>
<dbReference type="Pfam" id="PF21160">
    <property type="entry name" value="PrkC-like_PASTA-like"/>
    <property type="match status" value="1"/>
</dbReference>
<dbReference type="RefSeq" id="WP_191706344.1">
    <property type="nucleotide sequence ID" value="NZ_JACSQA010000003.1"/>
</dbReference>
<dbReference type="InterPro" id="IPR011009">
    <property type="entry name" value="Kinase-like_dom_sf"/>
</dbReference>
<dbReference type="EMBL" id="JACSQA010000003">
    <property type="protein sequence ID" value="MBD8025820.1"/>
    <property type="molecule type" value="Genomic_DNA"/>
</dbReference>
<evidence type="ECO:0000256" key="5">
    <source>
        <dbReference type="ARBA" id="ARBA00022777"/>
    </source>
</evidence>
<dbReference type="InterPro" id="IPR005543">
    <property type="entry name" value="PASTA_dom"/>
</dbReference>
<dbReference type="InterPro" id="IPR008271">
    <property type="entry name" value="Ser/Thr_kinase_AS"/>
</dbReference>
<dbReference type="Pfam" id="PF03793">
    <property type="entry name" value="PASTA"/>
    <property type="match status" value="3"/>
</dbReference>
<dbReference type="Gene3D" id="3.30.200.20">
    <property type="entry name" value="Phosphorylase Kinase, domain 1"/>
    <property type="match status" value="1"/>
</dbReference>
<dbReference type="PROSITE" id="PS00107">
    <property type="entry name" value="PROTEIN_KINASE_ATP"/>
    <property type="match status" value="1"/>
</dbReference>
<evidence type="ECO:0000313" key="14">
    <source>
        <dbReference type="EMBL" id="MBD8025820.1"/>
    </source>
</evidence>
<dbReference type="Gene3D" id="2.60.40.2560">
    <property type="match status" value="1"/>
</dbReference>
<feature type="region of interest" description="Disordered" evidence="10">
    <location>
        <begin position="313"/>
        <end position="340"/>
    </location>
</feature>
<gene>
    <name evidence="14" type="primary">pknB</name>
    <name evidence="14" type="ORF">H9636_04025</name>
</gene>
<dbReference type="GO" id="GO:0016301">
    <property type="term" value="F:kinase activity"/>
    <property type="evidence" value="ECO:0007669"/>
    <property type="project" value="UniProtKB-KW"/>
</dbReference>
<keyword evidence="4 9" id="KW-0547">Nucleotide-binding</keyword>
<dbReference type="InterPro" id="IPR000719">
    <property type="entry name" value="Prot_kinase_dom"/>
</dbReference>
<evidence type="ECO:0000256" key="1">
    <source>
        <dbReference type="ARBA" id="ARBA00012513"/>
    </source>
</evidence>
<feature type="domain" description="PASTA" evidence="13">
    <location>
        <begin position="505"/>
        <end position="572"/>
    </location>
</feature>
<evidence type="ECO:0000259" key="12">
    <source>
        <dbReference type="PROSITE" id="PS50011"/>
    </source>
</evidence>
<evidence type="ECO:0000256" key="7">
    <source>
        <dbReference type="ARBA" id="ARBA00047899"/>
    </source>
</evidence>
<organism evidence="14 15">
    <name type="scientific">Ureibacillus galli</name>
    <dbReference type="NCBI Taxonomy" id="2762222"/>
    <lineage>
        <taxon>Bacteria</taxon>
        <taxon>Bacillati</taxon>
        <taxon>Bacillota</taxon>
        <taxon>Bacilli</taxon>
        <taxon>Bacillales</taxon>
        <taxon>Caryophanaceae</taxon>
        <taxon>Ureibacillus</taxon>
    </lineage>
</organism>
<feature type="domain" description="PASTA" evidence="13">
    <location>
        <begin position="369"/>
        <end position="436"/>
    </location>
</feature>
<dbReference type="Pfam" id="PF00069">
    <property type="entry name" value="Pkinase"/>
    <property type="match status" value="1"/>
</dbReference>
<keyword evidence="11" id="KW-0472">Membrane</keyword>
<sequence>MLKGKRINDRYKILELIGGGGMSNVYLAHDMILNRDVAVKVLRYDASNEEEFHRRFQREALSATSLTHPNIVSIYDVGEDQDMHYIVMEYIKGKTLKQYINEFSPLSPARSVQIMKQLTSAIAHAHENQIIHRDIKPQNILVDSEGNVKVTDFGIATSLSATSYTKTNSVIGTVHYLSPEQARGGTATNQSDIYALGIVLYELLTGELPFSGESAVSIALKHLQTETPSVRALDASIPQSLENVILKATAKNPLHRYTSVEEMEEDLQTVLSPDRLGEKKFQPPVDDDETKAIPIIKDSLPISDIANTKVNAQKTEKVERVKPEKGQKEKPVKDKKKNKKKNRRKMVAIIVAIIAIIILGSVLAFNLLSPKKIDIPDVTNMEVEEAIEMLENEGFVIGEQREAHSDEIEEGFVIKTNPKAGLSRLEGTEIDLIVSLGTEKIEVDDYVGKQINQVSSILENSDYQDVDIEEVYSDEPEGTIVEQQPSAGEEVVPSETTIILKVSQGKNVIKVSDLSGYDEAELKEYENSSGFNVEIEGEENSDTVPAGEVISQDPKANSSLEVGGTIEVVISKGPAEKQVKMYYKDIVIPYEPFQLGEIQSVRIFIQDKTHSMVEPVEEFTITEDTNYRIQLEIAEGETAAYRIERDSKNIAEDSIPYDRAE</sequence>
<evidence type="ECO:0000256" key="2">
    <source>
        <dbReference type="ARBA" id="ARBA00022527"/>
    </source>
</evidence>
<evidence type="ECO:0000256" key="11">
    <source>
        <dbReference type="SAM" id="Phobius"/>
    </source>
</evidence>
<evidence type="ECO:0000313" key="15">
    <source>
        <dbReference type="Proteomes" id="UP000640930"/>
    </source>
</evidence>
<feature type="binding site" evidence="9">
    <location>
        <position position="40"/>
    </location>
    <ligand>
        <name>ATP</name>
        <dbReference type="ChEBI" id="CHEBI:30616"/>
    </ligand>
</feature>
<feature type="domain" description="Protein kinase" evidence="12">
    <location>
        <begin position="11"/>
        <end position="271"/>
    </location>
</feature>
<feature type="compositionally biased region" description="Basic and acidic residues" evidence="10">
    <location>
        <begin position="314"/>
        <end position="332"/>
    </location>
</feature>
<keyword evidence="5 14" id="KW-0418">Kinase</keyword>
<accession>A0ABR8X926</accession>
<dbReference type="PROSITE" id="PS51178">
    <property type="entry name" value="PASTA"/>
    <property type="match status" value="3"/>
</dbReference>
<dbReference type="Gene3D" id="3.30.10.20">
    <property type="match status" value="3"/>
</dbReference>
<evidence type="ECO:0000256" key="3">
    <source>
        <dbReference type="ARBA" id="ARBA00022679"/>
    </source>
</evidence>
<dbReference type="NCBIfam" id="NF033483">
    <property type="entry name" value="PknB_PASTA_kin"/>
    <property type="match status" value="1"/>
</dbReference>
<dbReference type="SUPFAM" id="SSF56112">
    <property type="entry name" value="Protein kinase-like (PK-like)"/>
    <property type="match status" value="1"/>
</dbReference>
<dbReference type="EC" id="2.7.11.1" evidence="1"/>
<evidence type="ECO:0000256" key="10">
    <source>
        <dbReference type="SAM" id="MobiDB-lite"/>
    </source>
</evidence>
<dbReference type="PANTHER" id="PTHR43289:SF34">
    <property type="entry name" value="SERINE_THREONINE-PROTEIN KINASE YBDM-RELATED"/>
    <property type="match status" value="1"/>
</dbReference>
<dbReference type="PANTHER" id="PTHR43289">
    <property type="entry name" value="MITOGEN-ACTIVATED PROTEIN KINASE KINASE KINASE 20-RELATED"/>
    <property type="match status" value="1"/>
</dbReference>
<dbReference type="CDD" id="cd14014">
    <property type="entry name" value="STKc_PknB_like"/>
    <property type="match status" value="1"/>
</dbReference>
<dbReference type="InterPro" id="IPR017441">
    <property type="entry name" value="Protein_kinase_ATP_BS"/>
</dbReference>
<dbReference type="SMART" id="SM00220">
    <property type="entry name" value="S_TKc"/>
    <property type="match status" value="1"/>
</dbReference>
<reference evidence="14 15" key="1">
    <citation type="submission" date="2020-08" db="EMBL/GenBank/DDBJ databases">
        <title>A Genomic Blueprint of the Chicken Gut Microbiome.</title>
        <authorList>
            <person name="Gilroy R."/>
            <person name="Ravi A."/>
            <person name="Getino M."/>
            <person name="Pursley I."/>
            <person name="Horton D.L."/>
            <person name="Alikhan N.-F."/>
            <person name="Baker D."/>
            <person name="Gharbi K."/>
            <person name="Hall N."/>
            <person name="Watson M."/>
            <person name="Adriaenssens E.M."/>
            <person name="Foster-Nyarko E."/>
            <person name="Jarju S."/>
            <person name="Secka A."/>
            <person name="Antonio M."/>
            <person name="Oren A."/>
            <person name="Chaudhuri R."/>
            <person name="La Ragione R.M."/>
            <person name="Hildebrand F."/>
            <person name="Pallen M.J."/>
        </authorList>
    </citation>
    <scope>NUCLEOTIDE SEQUENCE [LARGE SCALE GENOMIC DNA]</scope>
    <source>
        <strain evidence="14 15">Re31</strain>
    </source>
</reference>
<protein>
    <recommendedName>
        <fullName evidence="1">non-specific serine/threonine protein kinase</fullName>
        <ecNumber evidence="1">2.7.11.1</ecNumber>
    </recommendedName>
</protein>
<keyword evidence="11" id="KW-1133">Transmembrane helix</keyword>
<feature type="domain" description="PASTA" evidence="13">
    <location>
        <begin position="437"/>
        <end position="504"/>
    </location>
</feature>